<evidence type="ECO:0000313" key="1">
    <source>
        <dbReference type="EMBL" id="GAG60565.1"/>
    </source>
</evidence>
<dbReference type="AlphaFoldDB" id="X0YWI7"/>
<accession>X0YWI7</accession>
<name>X0YWI7_9ZZZZ</name>
<gene>
    <name evidence="1" type="ORF">S01H4_09989</name>
</gene>
<comment type="caution">
    <text evidence="1">The sequence shown here is derived from an EMBL/GenBank/DDBJ whole genome shotgun (WGS) entry which is preliminary data.</text>
</comment>
<organism evidence="1">
    <name type="scientific">marine sediment metagenome</name>
    <dbReference type="NCBI Taxonomy" id="412755"/>
    <lineage>
        <taxon>unclassified sequences</taxon>
        <taxon>metagenomes</taxon>
        <taxon>ecological metagenomes</taxon>
    </lineage>
</organism>
<reference evidence="1" key="1">
    <citation type="journal article" date="2014" name="Front. Microbiol.">
        <title>High frequency of phylogenetically diverse reductive dehalogenase-homologous genes in deep subseafloor sedimentary metagenomes.</title>
        <authorList>
            <person name="Kawai M."/>
            <person name="Futagami T."/>
            <person name="Toyoda A."/>
            <person name="Takaki Y."/>
            <person name="Nishi S."/>
            <person name="Hori S."/>
            <person name="Arai W."/>
            <person name="Tsubouchi T."/>
            <person name="Morono Y."/>
            <person name="Uchiyama I."/>
            <person name="Ito T."/>
            <person name="Fujiyama A."/>
            <person name="Inagaki F."/>
            <person name="Takami H."/>
        </authorList>
    </citation>
    <scope>NUCLEOTIDE SEQUENCE</scope>
    <source>
        <strain evidence="1">Expedition CK06-06</strain>
    </source>
</reference>
<proteinExistence type="predicted"/>
<sequence length="325" mass="36886">FGIEPIVSDVITEDQEGKVESIIESVERKNVISTLREFEFIGGQIRFKLAIINNTNYPTTEFIITFEIPDALKWIIHEPGYERKGDSIFIPKLGANEKKSISLYLEPISCMESPINATISFHDAKDVPRALRMKPKTIAISCPLYFTKKEVNFARVKSLKKNLTHHDKKTFPVINPENLDVIFESVVDILGSRDIKIVSKTLSVKNKYGEAWFYGTTKAGKKGHVMRITIDGEKRILELESSGDDEDQITGFLADVSREAREKLLNQNLISSENQFFDLRVSIASHLCPYCFDYISQNLVKKFTNGESINCNNCDVRIDVIKPIS</sequence>
<protein>
    <submittedName>
        <fullName evidence="1">Uncharacterized protein</fullName>
    </submittedName>
</protein>
<dbReference type="EMBL" id="BART01003729">
    <property type="protein sequence ID" value="GAG60565.1"/>
    <property type="molecule type" value="Genomic_DNA"/>
</dbReference>
<feature type="non-terminal residue" evidence="1">
    <location>
        <position position="1"/>
    </location>
</feature>